<reference evidence="1 2" key="1">
    <citation type="submission" date="2024-04" db="EMBL/GenBank/DDBJ databases">
        <title>Draft genome sequence of Sessilibacter corallicola NBRC 116591.</title>
        <authorList>
            <person name="Miyakawa T."/>
            <person name="Kusuya Y."/>
            <person name="Miura T."/>
        </authorList>
    </citation>
    <scope>NUCLEOTIDE SEQUENCE [LARGE SCALE GENOMIC DNA]</scope>
    <source>
        <strain evidence="1 2">KU-00831-HH</strain>
    </source>
</reference>
<name>A0ABQ0A9R7_9GAMM</name>
<evidence type="ECO:0000313" key="2">
    <source>
        <dbReference type="Proteomes" id="UP001465153"/>
    </source>
</evidence>
<proteinExistence type="predicted"/>
<evidence type="ECO:0000313" key="1">
    <source>
        <dbReference type="EMBL" id="GAA6168384.1"/>
    </source>
</evidence>
<dbReference type="EMBL" id="BAABWN010000006">
    <property type="protein sequence ID" value="GAA6168384.1"/>
    <property type="molecule type" value="Genomic_DNA"/>
</dbReference>
<protein>
    <submittedName>
        <fullName evidence="1">Uncharacterized protein</fullName>
    </submittedName>
</protein>
<organism evidence="1 2">
    <name type="scientific">Sessilibacter corallicola</name>
    <dbReference type="NCBI Taxonomy" id="2904075"/>
    <lineage>
        <taxon>Bacteria</taxon>
        <taxon>Pseudomonadati</taxon>
        <taxon>Pseudomonadota</taxon>
        <taxon>Gammaproteobacteria</taxon>
        <taxon>Cellvibrionales</taxon>
        <taxon>Cellvibrionaceae</taxon>
        <taxon>Sessilibacter</taxon>
    </lineage>
</organism>
<accession>A0ABQ0A9R7</accession>
<comment type="caution">
    <text evidence="1">The sequence shown here is derived from an EMBL/GenBank/DDBJ whole genome shotgun (WGS) entry which is preliminary data.</text>
</comment>
<gene>
    <name evidence="1" type="ORF">NBRC116591_21950</name>
</gene>
<sequence>MLYIEFLPTDLSKSSKFLRIAFFKCYLGIFMKKILSALLMLQASFVFSGTGSGQVTHIMVIENDAVIFSVEQHLDKPACSTVRDDWAVSLTTETGKAMYALLLSAAAQNQSVEINGKNDCIDWHDRETPLWIQVEP</sequence>
<dbReference type="Proteomes" id="UP001465153">
    <property type="component" value="Unassembled WGS sequence"/>
</dbReference>
<keyword evidence="2" id="KW-1185">Reference proteome</keyword>